<evidence type="ECO:0000259" key="2">
    <source>
        <dbReference type="Pfam" id="PF05860"/>
    </source>
</evidence>
<dbReference type="SUPFAM" id="SSF51126">
    <property type="entry name" value="Pectin lyase-like"/>
    <property type="match status" value="1"/>
</dbReference>
<accession>A0A084ZG72</accession>
<reference evidence="4" key="1">
    <citation type="submission" date="2014-05" db="EMBL/GenBank/DDBJ databases">
        <title>ATOL: Assembling a taxonomically balanced genome-scale reconstruction of the evolutionary history of the Enterobacteriaceae.</title>
        <authorList>
            <person name="Plunkett G. III"/>
            <person name="Neeno-Eckwall E.C."/>
            <person name="Glasner J.D."/>
            <person name="Perna N.T."/>
        </authorList>
    </citation>
    <scope>NUCLEOTIDE SEQUENCE [LARGE SCALE GENOMIC DNA]</scope>
    <source>
        <strain evidence="4">ATCC 49490</strain>
    </source>
</reference>
<dbReference type="InterPro" id="IPR010069">
    <property type="entry name" value="CdiA_FHA1_rpt"/>
</dbReference>
<feature type="compositionally biased region" description="Low complexity" evidence="1">
    <location>
        <begin position="215"/>
        <end position="232"/>
    </location>
</feature>
<dbReference type="InterPro" id="IPR008638">
    <property type="entry name" value="FhaB/CdiA-like_TPS"/>
</dbReference>
<gene>
    <name evidence="3" type="ORF">GTGU_04669</name>
</gene>
<dbReference type="Pfam" id="PF05860">
    <property type="entry name" value="TPS"/>
    <property type="match status" value="1"/>
</dbReference>
<protein>
    <submittedName>
        <fullName evidence="3">Hemagluttinin repeat protein</fullName>
    </submittedName>
</protein>
<dbReference type="AlphaFoldDB" id="A0A084ZG72"/>
<feature type="region of interest" description="Disordered" evidence="1">
    <location>
        <begin position="215"/>
        <end position="238"/>
    </location>
</feature>
<name>A0A084ZG72_9ENTR</name>
<dbReference type="InterPro" id="IPR011050">
    <property type="entry name" value="Pectin_lyase_fold/virulence"/>
</dbReference>
<dbReference type="eggNOG" id="COG3210">
    <property type="taxonomic scope" value="Bacteria"/>
</dbReference>
<comment type="caution">
    <text evidence="3">The sequence shown here is derived from an EMBL/GenBank/DDBJ whole genome shotgun (WGS) entry which is preliminary data.</text>
</comment>
<feature type="domain" description="Filamentous haemagglutinin FhaB/tRNA nuclease CdiA-like TPS" evidence="2">
    <location>
        <begin position="1"/>
        <end position="160"/>
    </location>
</feature>
<dbReference type="Proteomes" id="UP000028630">
    <property type="component" value="Unassembled WGS sequence"/>
</dbReference>
<feature type="non-terminal residue" evidence="3">
    <location>
        <position position="1"/>
    </location>
</feature>
<feature type="non-terminal residue" evidence="3">
    <location>
        <position position="563"/>
    </location>
</feature>
<proteinExistence type="predicted"/>
<sequence>QKAQVVIANPSGISCDGCGFINAGRTTLTTGSVQMQNGTITGYQVDRGDIVIGGKGMDTTRQDHTDIIARAVKVNAALHANDLKVTTGRNRVDAAHEQTTVSADNGTDKPQFALDVSQVGGMYAGKIRLRGTEKGVGMRSAGHIGASAGEVRITADGMIENSGAVSAKGNTVIATNASVNNSGSLWSSSDTDISATGHVQNSGSVAASRHTRVQAASLTSTTTGTLASGISSDGKTGNSGDLTLSAAGRLETHGLNVAGGNISASGQGLDASGSRTQAKNITLDAKQQSLSTAGAQVIAESGLKASTAGTHNNNGGLLAGDTLSLSAKRLQNNSGQIVQSGTQALTLSHQDGIENREGTIATNARDLTLQTAALDNRDGEIIHAGNGTLTMTSATFTGDRGSLASSGTLALKGRDLVLDGSTTTAKGIRIDADNLSNRGGQLVQSGNGTMALDVRHSTDNRGGQIAANGSVALNTTDLDNRQGQILAADAGSLSVRATGQTDSREGVLAAASNVTVTTGQLSNDSGLISAEKGQMVLTSTGQLSNTGGQIAAAGEMTLTAGGL</sequence>
<evidence type="ECO:0000313" key="3">
    <source>
        <dbReference type="EMBL" id="KFB96466.1"/>
    </source>
</evidence>
<dbReference type="EMBL" id="JMTB01000143">
    <property type="protein sequence ID" value="KFB96466.1"/>
    <property type="molecule type" value="Genomic_DNA"/>
</dbReference>
<keyword evidence="4" id="KW-1185">Reference proteome</keyword>
<dbReference type="Pfam" id="PF05594">
    <property type="entry name" value="Fil_haemagg"/>
    <property type="match status" value="2"/>
</dbReference>
<dbReference type="InterPro" id="IPR012334">
    <property type="entry name" value="Pectin_lyas_fold"/>
</dbReference>
<evidence type="ECO:0000256" key="1">
    <source>
        <dbReference type="SAM" id="MobiDB-lite"/>
    </source>
</evidence>
<dbReference type="NCBIfam" id="TIGR01731">
    <property type="entry name" value="fil_hemag_20aa"/>
    <property type="match status" value="10"/>
</dbReference>
<organism evidence="3 4">
    <name type="scientific">Trabulsiella guamensis ATCC 49490</name>
    <dbReference type="NCBI Taxonomy" id="1005994"/>
    <lineage>
        <taxon>Bacteria</taxon>
        <taxon>Pseudomonadati</taxon>
        <taxon>Pseudomonadota</taxon>
        <taxon>Gammaproteobacteria</taxon>
        <taxon>Enterobacterales</taxon>
        <taxon>Enterobacteriaceae</taxon>
        <taxon>Trabulsiella</taxon>
    </lineage>
</organism>
<evidence type="ECO:0000313" key="4">
    <source>
        <dbReference type="Proteomes" id="UP000028630"/>
    </source>
</evidence>
<dbReference type="Gene3D" id="2.160.20.10">
    <property type="entry name" value="Single-stranded right-handed beta-helix, Pectin lyase-like"/>
    <property type="match status" value="1"/>
</dbReference>
<dbReference type="InterPro" id="IPR008619">
    <property type="entry name" value="Filamentous_hemagglutn_rpt"/>
</dbReference>